<evidence type="ECO:0000259" key="2">
    <source>
        <dbReference type="PROSITE" id="PS50883"/>
    </source>
</evidence>
<accession>A0A102M141</accession>
<dbReference type="InterPro" id="IPR052155">
    <property type="entry name" value="Biofilm_reg_signaling"/>
</dbReference>
<dbReference type="InterPro" id="IPR043128">
    <property type="entry name" value="Rev_trsase/Diguanyl_cyclase"/>
</dbReference>
<evidence type="ECO:0000313" key="5">
    <source>
        <dbReference type="Proteomes" id="UP000065521"/>
    </source>
</evidence>
<name>A0A102M141_9BURK</name>
<dbReference type="NCBIfam" id="TIGR00254">
    <property type="entry name" value="GGDEF"/>
    <property type="match status" value="1"/>
</dbReference>
<dbReference type="EMBL" id="LOTN01000034">
    <property type="protein sequence ID" value="KUZ89707.1"/>
    <property type="molecule type" value="Genomic_DNA"/>
</dbReference>
<dbReference type="CDD" id="cd12914">
    <property type="entry name" value="PDC1_DGC_like"/>
    <property type="match status" value="1"/>
</dbReference>
<dbReference type="Pfam" id="PF00990">
    <property type="entry name" value="GGDEF"/>
    <property type="match status" value="1"/>
</dbReference>
<dbReference type="PANTHER" id="PTHR44757">
    <property type="entry name" value="DIGUANYLATE CYCLASE DGCP"/>
    <property type="match status" value="1"/>
</dbReference>
<proteinExistence type="predicted"/>
<dbReference type="InterPro" id="IPR000160">
    <property type="entry name" value="GGDEF_dom"/>
</dbReference>
<evidence type="ECO:0000256" key="1">
    <source>
        <dbReference type="SAM" id="Phobius"/>
    </source>
</evidence>
<dbReference type="Proteomes" id="UP000065521">
    <property type="component" value="Unassembled WGS sequence"/>
</dbReference>
<dbReference type="SMART" id="SM00267">
    <property type="entry name" value="GGDEF"/>
    <property type="match status" value="1"/>
</dbReference>
<dbReference type="InterPro" id="IPR035919">
    <property type="entry name" value="EAL_sf"/>
</dbReference>
<comment type="caution">
    <text evidence="4">The sequence shown here is derived from an EMBL/GenBank/DDBJ whole genome shotgun (WGS) entry which is preliminary data.</text>
</comment>
<evidence type="ECO:0008006" key="6">
    <source>
        <dbReference type="Google" id="ProtNLM"/>
    </source>
</evidence>
<dbReference type="SUPFAM" id="SSF55073">
    <property type="entry name" value="Nucleotide cyclase"/>
    <property type="match status" value="1"/>
</dbReference>
<dbReference type="SUPFAM" id="SSF141868">
    <property type="entry name" value="EAL domain-like"/>
    <property type="match status" value="1"/>
</dbReference>
<dbReference type="PROSITE" id="PS50883">
    <property type="entry name" value="EAL"/>
    <property type="match status" value="1"/>
</dbReference>
<dbReference type="AlphaFoldDB" id="A0A102M141"/>
<dbReference type="InterPro" id="IPR001633">
    <property type="entry name" value="EAL_dom"/>
</dbReference>
<dbReference type="PROSITE" id="PS50887">
    <property type="entry name" value="GGDEF"/>
    <property type="match status" value="1"/>
</dbReference>
<feature type="domain" description="EAL" evidence="2">
    <location>
        <begin position="479"/>
        <end position="728"/>
    </location>
</feature>
<evidence type="ECO:0000313" key="4">
    <source>
        <dbReference type="EMBL" id="KUZ89707.1"/>
    </source>
</evidence>
<gene>
    <name evidence="4" type="ORF">WI38_16270</name>
</gene>
<sequence length="728" mass="80118">MFNTRFLKCILFIPLTGAVVLGASWAGVSMRLAAERTEVLASSREKTAVLVNALVQHAGTAIHDADVIALLVKREFELNEKVVNLAALQSDGFFSRANAAQVSIVDANGRILQSTMPYAGGMFITDRRHFTVHRKPDVQGLYVSPPVLGRVSGAWAIQMTRRLESPDGRFAGIVVVSEERKYLLQRYANVASLGPNGLASIFLNDGTALSGIPAPPSTPDDRCRATYEDEVSISACRRIPGYPLYAKVTLSKLDELAQYTQMKRVYIVNAAVLSAFFALFVTTIALLVYRLSNSRQRLKVLSETDALTGLLNRHGVLANLEHRLETAVRPLHVAVMYLDLCDMKRVNDALGHEAGDQVLKKIALRLNQVLPSVVIGRFGGDEFIVMFSAPSAADIDARIRETLARIASVFDMPVTLRGNVLAVSASIGVSVREADFASASLLIREADESMYSAKQEALFTGKTTWRFYTDAMRRSSQQALESDQDLRLAIKENQLQLGFTPIREFGSKSVIGYRIVVAIESGLERLAPVLALHTVNQQNGLLGPTTEFALHESCTTLGRWQEQGIQCPLLVYGLTHEQFLSIDCASMLHRAGQQYPKALHRLVLEIPEAALDEHSALAIERLEALSQTGVQLIIAGFSGRFSSYTWLENAPFNGVVIEPRVWPADIFRITIDELGRWNKFILLESAVPVADIVSLWSAYVDSEAFMRATQATELSTSEARLGSDEPRP</sequence>
<evidence type="ECO:0000259" key="3">
    <source>
        <dbReference type="PROSITE" id="PS50887"/>
    </source>
</evidence>
<feature type="domain" description="GGDEF" evidence="3">
    <location>
        <begin position="331"/>
        <end position="470"/>
    </location>
</feature>
<dbReference type="Gene3D" id="3.30.70.270">
    <property type="match status" value="1"/>
</dbReference>
<dbReference type="PANTHER" id="PTHR44757:SF2">
    <property type="entry name" value="BIOFILM ARCHITECTURE MAINTENANCE PROTEIN MBAA"/>
    <property type="match status" value="1"/>
</dbReference>
<dbReference type="InterPro" id="IPR029787">
    <property type="entry name" value="Nucleotide_cyclase"/>
</dbReference>
<keyword evidence="1" id="KW-1133">Transmembrane helix</keyword>
<protein>
    <recommendedName>
        <fullName evidence="6">Diguanylate cyclase</fullName>
    </recommendedName>
</protein>
<dbReference type="Gene3D" id="3.30.450.20">
    <property type="entry name" value="PAS domain"/>
    <property type="match status" value="1"/>
</dbReference>
<organism evidence="4 5">
    <name type="scientific">Burkholderia ubonensis</name>
    <dbReference type="NCBI Taxonomy" id="101571"/>
    <lineage>
        <taxon>Bacteria</taxon>
        <taxon>Pseudomonadati</taxon>
        <taxon>Pseudomonadota</taxon>
        <taxon>Betaproteobacteria</taxon>
        <taxon>Burkholderiales</taxon>
        <taxon>Burkholderiaceae</taxon>
        <taxon>Burkholderia</taxon>
        <taxon>Burkholderia cepacia complex</taxon>
    </lineage>
</organism>
<dbReference type="CDD" id="cd01949">
    <property type="entry name" value="GGDEF"/>
    <property type="match status" value="1"/>
</dbReference>
<reference evidence="4 5" key="1">
    <citation type="submission" date="2015-11" db="EMBL/GenBank/DDBJ databases">
        <title>Expanding the genomic diversity of Burkholderia species for the development of highly accurate diagnostics.</title>
        <authorList>
            <person name="Sahl J."/>
            <person name="Keim P."/>
            <person name="Wagner D."/>
        </authorList>
    </citation>
    <scope>NUCLEOTIDE SEQUENCE [LARGE SCALE GENOMIC DNA]</scope>
    <source>
        <strain evidence="4 5">RF32-BP4</strain>
    </source>
</reference>
<dbReference type="Gene3D" id="3.20.20.450">
    <property type="entry name" value="EAL domain"/>
    <property type="match status" value="1"/>
</dbReference>
<keyword evidence="1" id="KW-0472">Membrane</keyword>
<dbReference type="SMART" id="SM00052">
    <property type="entry name" value="EAL"/>
    <property type="match status" value="1"/>
</dbReference>
<feature type="transmembrane region" description="Helical" evidence="1">
    <location>
        <begin position="266"/>
        <end position="289"/>
    </location>
</feature>
<keyword evidence="1" id="KW-0812">Transmembrane</keyword>
<dbReference type="Pfam" id="PF00563">
    <property type="entry name" value="EAL"/>
    <property type="match status" value="1"/>
</dbReference>